<dbReference type="EMBL" id="JADGJQ010000003">
    <property type="protein sequence ID" value="KAJ3184488.1"/>
    <property type="molecule type" value="Genomic_DNA"/>
</dbReference>
<dbReference type="InterPro" id="IPR000782">
    <property type="entry name" value="FAS1_domain"/>
</dbReference>
<evidence type="ECO:0000259" key="2">
    <source>
        <dbReference type="PROSITE" id="PS50213"/>
    </source>
</evidence>
<organism evidence="3 4">
    <name type="scientific">Geranomyces variabilis</name>
    <dbReference type="NCBI Taxonomy" id="109894"/>
    <lineage>
        <taxon>Eukaryota</taxon>
        <taxon>Fungi</taxon>
        <taxon>Fungi incertae sedis</taxon>
        <taxon>Chytridiomycota</taxon>
        <taxon>Chytridiomycota incertae sedis</taxon>
        <taxon>Chytridiomycetes</taxon>
        <taxon>Spizellomycetales</taxon>
        <taxon>Powellomycetaceae</taxon>
        <taxon>Geranomyces</taxon>
    </lineage>
</organism>
<dbReference type="PANTHER" id="PTHR10900:SF77">
    <property type="entry name" value="FI19380P1"/>
    <property type="match status" value="1"/>
</dbReference>
<evidence type="ECO:0000256" key="1">
    <source>
        <dbReference type="SAM" id="SignalP"/>
    </source>
</evidence>
<comment type="caution">
    <text evidence="3">The sequence shown here is derived from an EMBL/GenBank/DDBJ whole genome shotgun (WGS) entry which is preliminary data.</text>
</comment>
<feature type="domain" description="FAS1" evidence="2">
    <location>
        <begin position="38"/>
        <end position="177"/>
    </location>
</feature>
<dbReference type="PANTHER" id="PTHR10900">
    <property type="entry name" value="PERIOSTIN-RELATED"/>
    <property type="match status" value="1"/>
</dbReference>
<keyword evidence="1" id="KW-0732">Signal</keyword>
<dbReference type="SMART" id="SM00554">
    <property type="entry name" value="FAS1"/>
    <property type="match status" value="2"/>
</dbReference>
<feature type="domain" description="FAS1" evidence="2">
    <location>
        <begin position="180"/>
        <end position="349"/>
    </location>
</feature>
<dbReference type="SUPFAM" id="SSF82153">
    <property type="entry name" value="FAS1 domain"/>
    <property type="match status" value="2"/>
</dbReference>
<proteinExistence type="predicted"/>
<dbReference type="Gene3D" id="2.30.180.10">
    <property type="entry name" value="FAS1 domain"/>
    <property type="match status" value="2"/>
</dbReference>
<sequence>MRATTFLLPLLGLARVALSAPSFVSQYELDAGGALRSGDSILDRLREDKRFSCFVEHLEKEKGLRDDLERSGQTTLFAPTNEAFRRAKKEWELSEKDIDMKSILQYHIAPESKITSDCLHAGALIPTGLRLKTLGDRHQRLRVFKFADRTWLNMMSQVMGSEVEASNGRIFAVDGVLVPPSNVGEMLSAFPTMFSTSALAIEHSGLRNDISRKNGLTVFAPSNNAWKALGLANLKYLFSCMGQEMKERSDKMECRGSKDLRRIVENMISDKTVAYSTDMMHEQKMSLKTWAGETIEIQSKERKGRRGSGSGGHQDVRDYNFVIGNGDATIQFTDLLASNAAIHIPSRVLVPENVRLPHGDRMMEMEMEM</sequence>
<dbReference type="GO" id="GO:0005615">
    <property type="term" value="C:extracellular space"/>
    <property type="evidence" value="ECO:0007669"/>
    <property type="project" value="TreeGrafter"/>
</dbReference>
<name>A0AAD5TSX3_9FUNG</name>
<accession>A0AAD5TSX3</accession>
<feature type="signal peptide" evidence="1">
    <location>
        <begin position="1"/>
        <end position="19"/>
    </location>
</feature>
<dbReference type="InterPro" id="IPR036378">
    <property type="entry name" value="FAS1_dom_sf"/>
</dbReference>
<reference evidence="3" key="1">
    <citation type="submission" date="2020-05" db="EMBL/GenBank/DDBJ databases">
        <title>Phylogenomic resolution of chytrid fungi.</title>
        <authorList>
            <person name="Stajich J.E."/>
            <person name="Amses K."/>
            <person name="Simmons R."/>
            <person name="Seto K."/>
            <person name="Myers J."/>
            <person name="Bonds A."/>
            <person name="Quandt C.A."/>
            <person name="Barry K."/>
            <person name="Liu P."/>
            <person name="Grigoriev I."/>
            <person name="Longcore J.E."/>
            <person name="James T.Y."/>
        </authorList>
    </citation>
    <scope>NUCLEOTIDE SEQUENCE</scope>
    <source>
        <strain evidence="3">JEL0379</strain>
    </source>
</reference>
<dbReference type="InterPro" id="IPR050904">
    <property type="entry name" value="Adhesion/Biosynth-related"/>
</dbReference>
<gene>
    <name evidence="3" type="ORF">HDU87_003886</name>
</gene>
<feature type="chain" id="PRO_5042043211" description="FAS1 domain-containing protein" evidence="1">
    <location>
        <begin position="20"/>
        <end position="369"/>
    </location>
</feature>
<protein>
    <recommendedName>
        <fullName evidence="2">FAS1 domain-containing protein</fullName>
    </recommendedName>
</protein>
<keyword evidence="4" id="KW-1185">Reference proteome</keyword>
<evidence type="ECO:0000313" key="3">
    <source>
        <dbReference type="EMBL" id="KAJ3184488.1"/>
    </source>
</evidence>
<dbReference type="Proteomes" id="UP001212152">
    <property type="component" value="Unassembled WGS sequence"/>
</dbReference>
<dbReference type="PROSITE" id="PS50213">
    <property type="entry name" value="FAS1"/>
    <property type="match status" value="2"/>
</dbReference>
<evidence type="ECO:0000313" key="4">
    <source>
        <dbReference type="Proteomes" id="UP001212152"/>
    </source>
</evidence>
<dbReference type="Pfam" id="PF02469">
    <property type="entry name" value="Fasciclin"/>
    <property type="match status" value="2"/>
</dbReference>
<dbReference type="AlphaFoldDB" id="A0AAD5TSX3"/>